<keyword evidence="3" id="KW-1185">Reference proteome</keyword>
<dbReference type="InterPro" id="IPR045584">
    <property type="entry name" value="Pilin-like"/>
</dbReference>
<reference evidence="2 3" key="1">
    <citation type="submission" date="2023-09" db="EMBL/GenBank/DDBJ databases">
        <title>Xinfangfangia sedmenti sp. nov., isolated the sedment.</title>
        <authorList>
            <person name="Xu L."/>
        </authorList>
    </citation>
    <scope>NUCLEOTIDE SEQUENCE [LARGE SCALE GENOMIC DNA]</scope>
    <source>
        <strain evidence="2 3">LG-4</strain>
    </source>
</reference>
<name>A0ABU1F556_9RHOB</name>
<proteinExistence type="predicted"/>
<dbReference type="NCBIfam" id="TIGR02532">
    <property type="entry name" value="IV_pilin_GFxxxE"/>
    <property type="match status" value="1"/>
</dbReference>
<dbReference type="PROSITE" id="PS00409">
    <property type="entry name" value="PROKAR_NTER_METHYL"/>
    <property type="match status" value="1"/>
</dbReference>
<keyword evidence="1" id="KW-0472">Membrane</keyword>
<feature type="transmembrane region" description="Helical" evidence="1">
    <location>
        <begin position="6"/>
        <end position="31"/>
    </location>
</feature>
<gene>
    <name evidence="2" type="ORF">RGD00_05060</name>
</gene>
<evidence type="ECO:0000313" key="2">
    <source>
        <dbReference type="EMBL" id="MDR5651959.1"/>
    </source>
</evidence>
<evidence type="ECO:0000256" key="1">
    <source>
        <dbReference type="SAM" id="Phobius"/>
    </source>
</evidence>
<dbReference type="EMBL" id="JAVKPH010000004">
    <property type="protein sequence ID" value="MDR5651959.1"/>
    <property type="molecule type" value="Genomic_DNA"/>
</dbReference>
<dbReference type="SUPFAM" id="SSF54523">
    <property type="entry name" value="Pili subunits"/>
    <property type="match status" value="1"/>
</dbReference>
<protein>
    <submittedName>
        <fullName evidence="2">Prepilin-type N-terminal cleavage/methylation domain-containing protein</fullName>
    </submittedName>
</protein>
<evidence type="ECO:0000313" key="3">
    <source>
        <dbReference type="Proteomes" id="UP001247754"/>
    </source>
</evidence>
<keyword evidence="1" id="KW-0812">Transmembrane</keyword>
<dbReference type="Gene3D" id="3.55.40.10">
    <property type="entry name" value="minor pseudopilin epsh domain"/>
    <property type="match status" value="1"/>
</dbReference>
<dbReference type="Proteomes" id="UP001247754">
    <property type="component" value="Unassembled WGS sequence"/>
</dbReference>
<keyword evidence="1" id="KW-1133">Transmembrane helix</keyword>
<sequence>MTGAPAGFSLVELLVAVAALAVLAGLAGLSVQFRPGAAPRDADRFLAAARLQLEEAVHRGAPRALRITATGFVAETRAEGGWQAAGEAVDWRGTAAWQARAPALRILFWPAGQVSDFALDLDQDGQVWRCAPVAGQLPACTARP</sequence>
<dbReference type="Pfam" id="PF07963">
    <property type="entry name" value="N_methyl"/>
    <property type="match status" value="1"/>
</dbReference>
<organism evidence="2 3">
    <name type="scientific">Ruixingdingia sedimenti</name>
    <dbReference type="NCBI Taxonomy" id="3073604"/>
    <lineage>
        <taxon>Bacteria</taxon>
        <taxon>Pseudomonadati</taxon>
        <taxon>Pseudomonadota</taxon>
        <taxon>Alphaproteobacteria</taxon>
        <taxon>Rhodobacterales</taxon>
        <taxon>Paracoccaceae</taxon>
        <taxon>Ruixingdingia</taxon>
    </lineage>
</organism>
<accession>A0ABU1F556</accession>
<dbReference type="InterPro" id="IPR012902">
    <property type="entry name" value="N_methyl_site"/>
</dbReference>
<comment type="caution">
    <text evidence="2">The sequence shown here is derived from an EMBL/GenBank/DDBJ whole genome shotgun (WGS) entry which is preliminary data.</text>
</comment>